<feature type="transmembrane region" description="Helical" evidence="1">
    <location>
        <begin position="53"/>
        <end position="74"/>
    </location>
</feature>
<dbReference type="EMBL" id="CP095071">
    <property type="protein sequence ID" value="UOQ85682.1"/>
    <property type="molecule type" value="Genomic_DNA"/>
</dbReference>
<evidence type="ECO:0000313" key="2">
    <source>
        <dbReference type="EMBL" id="UOQ85682.1"/>
    </source>
</evidence>
<proteinExistence type="predicted"/>
<feature type="transmembrane region" description="Helical" evidence="1">
    <location>
        <begin position="20"/>
        <end position="41"/>
    </location>
</feature>
<evidence type="ECO:0000256" key="1">
    <source>
        <dbReference type="SAM" id="Phobius"/>
    </source>
</evidence>
<reference evidence="2 3" key="1">
    <citation type="submission" date="2022-04" db="EMBL/GenBank/DDBJ databases">
        <title>Gracilibacillus sp. isolated from saltern.</title>
        <authorList>
            <person name="Won M."/>
            <person name="Lee C.-M."/>
            <person name="Woen H.-Y."/>
            <person name="Kwon S.-W."/>
        </authorList>
    </citation>
    <scope>NUCLEOTIDE SEQUENCE [LARGE SCALE GENOMIC DNA]</scope>
    <source>
        <strain evidence="2 3">SSPM10-3</strain>
    </source>
</reference>
<keyword evidence="1" id="KW-0472">Membrane</keyword>
<gene>
    <name evidence="2" type="ORF">MUN87_01885</name>
</gene>
<sequence>MDNLEVNLFNWNSLWDVAGPFIIMGITAVVLGIVFMIIINLIPRGILREIVRILAIVAIIGGSLLSLQIAANIWSH</sequence>
<dbReference type="RefSeq" id="WP_244745816.1">
    <property type="nucleotide sequence ID" value="NZ_CP095071.1"/>
</dbReference>
<dbReference type="Proteomes" id="UP000831537">
    <property type="component" value="Chromosome"/>
</dbReference>
<evidence type="ECO:0008006" key="4">
    <source>
        <dbReference type="Google" id="ProtNLM"/>
    </source>
</evidence>
<name>A0ABY4GPN6_9BACI</name>
<evidence type="ECO:0000313" key="3">
    <source>
        <dbReference type="Proteomes" id="UP000831537"/>
    </source>
</evidence>
<keyword evidence="1" id="KW-1133">Transmembrane helix</keyword>
<protein>
    <recommendedName>
        <fullName evidence="4">DUF2768 domain-containing protein</fullName>
    </recommendedName>
</protein>
<keyword evidence="3" id="KW-1185">Reference proteome</keyword>
<accession>A0ABY4GPN6</accession>
<organism evidence="2 3">
    <name type="scientific">Gracilibacillus salinarum</name>
    <dbReference type="NCBI Taxonomy" id="2932255"/>
    <lineage>
        <taxon>Bacteria</taxon>
        <taxon>Bacillati</taxon>
        <taxon>Bacillota</taxon>
        <taxon>Bacilli</taxon>
        <taxon>Bacillales</taxon>
        <taxon>Bacillaceae</taxon>
        <taxon>Gracilibacillus</taxon>
    </lineage>
</organism>
<keyword evidence="1" id="KW-0812">Transmembrane</keyword>